<dbReference type="InterPro" id="IPR021326">
    <property type="entry name" value="DUF2931"/>
</dbReference>
<accession>A0A2W7I7V3</accession>
<gene>
    <name evidence="1" type="ORF">LX95_01253</name>
</gene>
<dbReference type="AlphaFoldDB" id="A0A2W7I7V3"/>
<sequence>MESDYRETFNKTVALLLILFLGTTMGSCQNSETKEKNLSETKNGMKKYEWRPTESAPKQYPVEIHQGIITCQDGSMVEIPSGGRTVHNGWGETGSTYVVGEDLKSLPKKLMLSWLSFTEDTFYKGDFELPTDKIKTLFDSGYVNHLGKQETYSNVVVGMAPGGNVSVWLFGADKSVEVGHYLAHSTEISMEEFNPSGIQDRKKYIAATIDYLPEDIKHQLKKEGVNKEIWNTYRKRFSWKFKYQFKNKSTPAEIRTKFYNGTHFYFKTTNTEINDYSQLPLPKQIGYKWYDSEENKFGADIDIDEKEIFLALKSIFKNSDDKTIDLIIEVDAYNSTVALSLQSENETIKLNKANINVYQTSD</sequence>
<dbReference type="PROSITE" id="PS51257">
    <property type="entry name" value="PROKAR_LIPOPROTEIN"/>
    <property type="match status" value="1"/>
</dbReference>
<dbReference type="Proteomes" id="UP000249542">
    <property type="component" value="Unassembled WGS sequence"/>
</dbReference>
<dbReference type="Pfam" id="PF11153">
    <property type="entry name" value="DUF2931"/>
    <property type="match status" value="1"/>
</dbReference>
<proteinExistence type="predicted"/>
<dbReference type="EMBL" id="QKYV01000003">
    <property type="protein sequence ID" value="PZW41572.1"/>
    <property type="molecule type" value="Genomic_DNA"/>
</dbReference>
<keyword evidence="2" id="KW-1185">Reference proteome</keyword>
<evidence type="ECO:0000313" key="1">
    <source>
        <dbReference type="EMBL" id="PZW41572.1"/>
    </source>
</evidence>
<reference evidence="1 2" key="1">
    <citation type="submission" date="2018-06" db="EMBL/GenBank/DDBJ databases">
        <title>Genomic Encyclopedia of Archaeal and Bacterial Type Strains, Phase II (KMG-II): from individual species to whole genera.</title>
        <authorList>
            <person name="Goeker M."/>
        </authorList>
    </citation>
    <scope>NUCLEOTIDE SEQUENCE [LARGE SCALE GENOMIC DNA]</scope>
    <source>
        <strain evidence="1 2">DSM 15361</strain>
    </source>
</reference>
<protein>
    <recommendedName>
        <fullName evidence="3">DUF2931 family protein</fullName>
    </recommendedName>
</protein>
<name>A0A2W7I7V3_9FLAO</name>
<evidence type="ECO:0000313" key="2">
    <source>
        <dbReference type="Proteomes" id="UP000249542"/>
    </source>
</evidence>
<organism evidence="1 2">
    <name type="scientific">Mesonia algae</name>
    <dbReference type="NCBI Taxonomy" id="213248"/>
    <lineage>
        <taxon>Bacteria</taxon>
        <taxon>Pseudomonadati</taxon>
        <taxon>Bacteroidota</taxon>
        <taxon>Flavobacteriia</taxon>
        <taxon>Flavobacteriales</taxon>
        <taxon>Flavobacteriaceae</taxon>
        <taxon>Mesonia</taxon>
    </lineage>
</organism>
<evidence type="ECO:0008006" key="3">
    <source>
        <dbReference type="Google" id="ProtNLM"/>
    </source>
</evidence>
<comment type="caution">
    <text evidence="1">The sequence shown here is derived from an EMBL/GenBank/DDBJ whole genome shotgun (WGS) entry which is preliminary data.</text>
</comment>